<gene>
    <name evidence="2" type="ORF">NKR23_g10590</name>
</gene>
<organism evidence="2 3">
    <name type="scientific">Pleurostoma richardsiae</name>
    <dbReference type="NCBI Taxonomy" id="41990"/>
    <lineage>
        <taxon>Eukaryota</taxon>
        <taxon>Fungi</taxon>
        <taxon>Dikarya</taxon>
        <taxon>Ascomycota</taxon>
        <taxon>Pezizomycotina</taxon>
        <taxon>Sordariomycetes</taxon>
        <taxon>Sordariomycetidae</taxon>
        <taxon>Calosphaeriales</taxon>
        <taxon>Pleurostomataceae</taxon>
        <taxon>Pleurostoma</taxon>
    </lineage>
</organism>
<dbReference type="CDD" id="cd02982">
    <property type="entry name" value="PDI_b'_family"/>
    <property type="match status" value="1"/>
</dbReference>
<dbReference type="InterPro" id="IPR036249">
    <property type="entry name" value="Thioredoxin-like_sf"/>
</dbReference>
<sequence>MVAAEDLEPWSISVVQVDCDKTAEVCASHKVISYPTIRIIENGEHKRMRASFKAASIVAAALQRRIPDHEVVDDRKFEVLKSLDVPLLMIDRNAWHEIVDGGDGHLRALPGRLRKGFFLGIPEGSFTPRGVTGDALLTVYSRLDEIRPEYNGKLVAEDIESWVKRSSQPLIAKLDLKRLGEYIQSRRPLAMIFAEEASERTAVAKDLKDIALKYKGEVDFVTVDARKLAFLVEPVGLALGSYPAFSLQTADDSFPFDQSSAITAEAIDSFLSRILERTAHEL</sequence>
<protein>
    <recommendedName>
        <fullName evidence="1">Thioredoxin domain-containing protein</fullName>
    </recommendedName>
</protein>
<name>A0AA38R2P3_9PEZI</name>
<comment type="caution">
    <text evidence="2">The sequence shown here is derived from an EMBL/GenBank/DDBJ whole genome shotgun (WGS) entry which is preliminary data.</text>
</comment>
<dbReference type="Pfam" id="PF13848">
    <property type="entry name" value="Thioredoxin_6"/>
    <property type="match status" value="1"/>
</dbReference>
<keyword evidence="3" id="KW-1185">Reference proteome</keyword>
<evidence type="ECO:0000259" key="1">
    <source>
        <dbReference type="Pfam" id="PF00085"/>
    </source>
</evidence>
<feature type="domain" description="Thioredoxin" evidence="1">
    <location>
        <begin position="9"/>
        <end position="51"/>
    </location>
</feature>
<dbReference type="CDD" id="cd02961">
    <property type="entry name" value="PDI_a_family"/>
    <property type="match status" value="1"/>
</dbReference>
<evidence type="ECO:0000313" key="3">
    <source>
        <dbReference type="Proteomes" id="UP001174694"/>
    </source>
</evidence>
<reference evidence="2" key="1">
    <citation type="submission" date="2022-07" db="EMBL/GenBank/DDBJ databases">
        <title>Fungi with potential for degradation of polypropylene.</title>
        <authorList>
            <person name="Gostincar C."/>
        </authorList>
    </citation>
    <scope>NUCLEOTIDE SEQUENCE</scope>
    <source>
        <strain evidence="2">EXF-13308</strain>
    </source>
</reference>
<evidence type="ECO:0000313" key="2">
    <source>
        <dbReference type="EMBL" id="KAJ9133730.1"/>
    </source>
</evidence>
<dbReference type="SUPFAM" id="SSF52833">
    <property type="entry name" value="Thioredoxin-like"/>
    <property type="match status" value="2"/>
</dbReference>
<dbReference type="AlphaFoldDB" id="A0AA38R2P3"/>
<dbReference type="EMBL" id="JANBVO010000048">
    <property type="protein sequence ID" value="KAJ9133730.1"/>
    <property type="molecule type" value="Genomic_DNA"/>
</dbReference>
<proteinExistence type="predicted"/>
<dbReference type="Gene3D" id="3.40.30.10">
    <property type="entry name" value="Glutaredoxin"/>
    <property type="match status" value="2"/>
</dbReference>
<dbReference type="Proteomes" id="UP001174694">
    <property type="component" value="Unassembled WGS sequence"/>
</dbReference>
<accession>A0AA38R2P3</accession>
<dbReference type="Pfam" id="PF00085">
    <property type="entry name" value="Thioredoxin"/>
    <property type="match status" value="1"/>
</dbReference>
<dbReference type="InterPro" id="IPR013766">
    <property type="entry name" value="Thioredoxin_domain"/>
</dbReference>